<evidence type="ECO:0000313" key="2">
    <source>
        <dbReference type="Proteomes" id="UP000500857"/>
    </source>
</evidence>
<reference evidence="1 2" key="1">
    <citation type="submission" date="2020-04" db="EMBL/GenBank/DDBJ databases">
        <authorList>
            <person name="Basu S."/>
            <person name="Maruthanayagam V."/>
            <person name="Chakraborty S."/>
            <person name="Pramanik A."/>
            <person name="Mukherjee J."/>
            <person name="Brink B."/>
        </authorList>
    </citation>
    <scope>NUCLEOTIDE SEQUENCE [LARGE SCALE GENOMIC DNA]</scope>
    <source>
        <strain evidence="1 2">AP17</strain>
    </source>
</reference>
<dbReference type="AlphaFoldDB" id="A0A6H1U1D7"/>
<dbReference type="Proteomes" id="UP000500857">
    <property type="component" value="Chromosome"/>
</dbReference>
<dbReference type="EMBL" id="CP051167">
    <property type="protein sequence ID" value="QIZ71833.1"/>
    <property type="molecule type" value="Genomic_DNA"/>
</dbReference>
<name>A0A6H1U1D7_9CYAN</name>
<proteinExistence type="predicted"/>
<dbReference type="RefSeq" id="WP_168569985.1">
    <property type="nucleotide sequence ID" value="NZ_CP051167.1"/>
</dbReference>
<accession>A0A6H1U1D7</accession>
<dbReference type="KEGG" id="oxy:HCG48_15620"/>
<sequence length="56" mass="6049">MLFSGAIAEFSRQCCTIKPYNLRNGTRAFGAASSLGEAIAPRETQTSIAKRRSQNA</sequence>
<gene>
    <name evidence="1" type="ORF">HCG48_15620</name>
</gene>
<evidence type="ECO:0000313" key="1">
    <source>
        <dbReference type="EMBL" id="QIZ71833.1"/>
    </source>
</evidence>
<keyword evidence="2" id="KW-1185">Reference proteome</keyword>
<protein>
    <submittedName>
        <fullName evidence="1">Uncharacterized protein</fullName>
    </submittedName>
</protein>
<organism evidence="1 2">
    <name type="scientific">Oxynema aestuarii AP17</name>
    <dbReference type="NCBI Taxonomy" id="2064643"/>
    <lineage>
        <taxon>Bacteria</taxon>
        <taxon>Bacillati</taxon>
        <taxon>Cyanobacteriota</taxon>
        <taxon>Cyanophyceae</taxon>
        <taxon>Oscillatoriophycideae</taxon>
        <taxon>Oscillatoriales</taxon>
        <taxon>Oscillatoriaceae</taxon>
        <taxon>Oxynema</taxon>
        <taxon>Oxynema aestuarii</taxon>
    </lineage>
</organism>